<protein>
    <recommendedName>
        <fullName evidence="4">Carotenoid biosynthesis protein</fullName>
    </recommendedName>
</protein>
<proteinExistence type="predicted"/>
<feature type="transmembrane region" description="Helical" evidence="1">
    <location>
        <begin position="155"/>
        <end position="179"/>
    </location>
</feature>
<keyword evidence="1" id="KW-1133">Transmembrane helix</keyword>
<dbReference type="AlphaFoldDB" id="A0A417XZ97"/>
<evidence type="ECO:0008006" key="4">
    <source>
        <dbReference type="Google" id="ProtNLM"/>
    </source>
</evidence>
<accession>A0A417XZ97</accession>
<reference evidence="2 3" key="1">
    <citation type="submission" date="2018-09" db="EMBL/GenBank/DDBJ databases">
        <title>Genome sequencing of Nocardioides immobilis CCTCC AB 2017083 for comparison to Nocardioides silvaticus.</title>
        <authorList>
            <person name="Li C."/>
            <person name="Wang G."/>
        </authorList>
    </citation>
    <scope>NUCLEOTIDE SEQUENCE [LARGE SCALE GENOMIC DNA]</scope>
    <source>
        <strain evidence="2 3">CCTCC AB 2017083</strain>
    </source>
</reference>
<comment type="caution">
    <text evidence="2">The sequence shown here is derived from an EMBL/GenBank/DDBJ whole genome shotgun (WGS) entry which is preliminary data.</text>
</comment>
<feature type="transmembrane region" description="Helical" evidence="1">
    <location>
        <begin position="221"/>
        <end position="241"/>
    </location>
</feature>
<keyword evidence="1" id="KW-0812">Transmembrane</keyword>
<dbReference type="EMBL" id="QXGH01000022">
    <property type="protein sequence ID" value="RHW25698.1"/>
    <property type="molecule type" value="Genomic_DNA"/>
</dbReference>
<feature type="transmembrane region" description="Helical" evidence="1">
    <location>
        <begin position="191"/>
        <end position="212"/>
    </location>
</feature>
<dbReference type="Proteomes" id="UP000283644">
    <property type="component" value="Unassembled WGS sequence"/>
</dbReference>
<organism evidence="2 3">
    <name type="scientific">Nocardioides immobilis</name>
    <dbReference type="NCBI Taxonomy" id="2049295"/>
    <lineage>
        <taxon>Bacteria</taxon>
        <taxon>Bacillati</taxon>
        <taxon>Actinomycetota</taxon>
        <taxon>Actinomycetes</taxon>
        <taxon>Propionibacteriales</taxon>
        <taxon>Nocardioidaceae</taxon>
        <taxon>Nocardioides</taxon>
    </lineage>
</organism>
<keyword evidence="3" id="KW-1185">Reference proteome</keyword>
<dbReference type="RefSeq" id="WP_118926665.1">
    <property type="nucleotide sequence ID" value="NZ_QXGH01000022.1"/>
</dbReference>
<feature type="transmembrane region" description="Helical" evidence="1">
    <location>
        <begin position="253"/>
        <end position="272"/>
    </location>
</feature>
<evidence type="ECO:0000256" key="1">
    <source>
        <dbReference type="SAM" id="Phobius"/>
    </source>
</evidence>
<sequence length="331" mass="37069">MVSALLLSPAADRDSWWNEWNPLLQEEGWPVNIVPSNTPTLGDASAGAEIAFFFIAGAAAVILALPWAVRAVAKHRNWVPIIVLIGGLVCSLEEAMLDMLGHLHWAPNLQMVYTNFGVSVPLLIPLCYVAFLGMMSYFCYFVIRNGAKLKHYFMLLAMGAILDAVMETIGINLGVYKYYGFQPFEFLNFPYWWAFINSASFVAVGTLLAYFVPRLHGAKKWILVMAPSYGMAGTYFTVGWIHLLAHNSGLPNWVRLIAAAVMMAEACFYMAILHHFLGRKNDEPALEWTLGRMFIYPVLPPRQRAALWAKMEREGGVSIDLEKQIRETVAA</sequence>
<gene>
    <name evidence="2" type="ORF">D0Z08_18150</name>
</gene>
<evidence type="ECO:0000313" key="2">
    <source>
        <dbReference type="EMBL" id="RHW25698.1"/>
    </source>
</evidence>
<feature type="transmembrane region" description="Helical" evidence="1">
    <location>
        <begin position="50"/>
        <end position="69"/>
    </location>
</feature>
<name>A0A417XZ97_9ACTN</name>
<dbReference type="OrthoDB" id="4675527at2"/>
<keyword evidence="1" id="KW-0472">Membrane</keyword>
<evidence type="ECO:0000313" key="3">
    <source>
        <dbReference type="Proteomes" id="UP000283644"/>
    </source>
</evidence>
<feature type="transmembrane region" description="Helical" evidence="1">
    <location>
        <begin position="122"/>
        <end position="143"/>
    </location>
</feature>
<feature type="transmembrane region" description="Helical" evidence="1">
    <location>
        <begin position="81"/>
        <end position="102"/>
    </location>
</feature>